<gene>
    <name evidence="1" type="ORF">AWB68_05240</name>
</gene>
<dbReference type="PANTHER" id="PTHR43784:SF2">
    <property type="entry name" value="GDSL-LIKE LIPASE_ACYLHYDROLASE, PUTATIVE (AFU_ORTHOLOGUE AFUA_2G00820)-RELATED"/>
    <property type="match status" value="1"/>
</dbReference>
<evidence type="ECO:0000313" key="1">
    <source>
        <dbReference type="EMBL" id="SAL77619.1"/>
    </source>
</evidence>
<keyword evidence="2" id="KW-1185">Reference proteome</keyword>
<dbReference type="EMBL" id="FCON02000073">
    <property type="protein sequence ID" value="SAL77619.1"/>
    <property type="molecule type" value="Genomic_DNA"/>
</dbReference>
<protein>
    <submittedName>
        <fullName evidence="1">Lipase/acylhydrolase</fullName>
    </submittedName>
</protein>
<proteinExistence type="predicted"/>
<organism evidence="1 2">
    <name type="scientific">Caballeronia choica</name>
    <dbReference type="NCBI Taxonomy" id="326476"/>
    <lineage>
        <taxon>Bacteria</taxon>
        <taxon>Pseudomonadati</taxon>
        <taxon>Pseudomonadota</taxon>
        <taxon>Betaproteobacteria</taxon>
        <taxon>Burkholderiales</taxon>
        <taxon>Burkholderiaceae</taxon>
        <taxon>Caballeronia</taxon>
    </lineage>
</organism>
<dbReference type="GO" id="GO:0016787">
    <property type="term" value="F:hydrolase activity"/>
    <property type="evidence" value="ECO:0007669"/>
    <property type="project" value="UniProtKB-KW"/>
</dbReference>
<sequence length="187" mass="19743">MDPDRPESGARRIYRAAGRAHYFAHGTVSSAPWIGTWSVAPSTTGDAGFNNQTVRQILHTSIGGTSARIRLSNLFGTQPLVIGDVRIARRARGQKTVSGSDRAVTFGGQPNVTIPVGASVVSDTVAFQVPALADVAISLYLPQQTPHTRQATSTARRTSISRPGTWALIQPSPAAPPIPRVASPIIS</sequence>
<dbReference type="RefSeq" id="WP_235028513.1">
    <property type="nucleotide sequence ID" value="NZ_FCON02000073.1"/>
</dbReference>
<reference evidence="1" key="1">
    <citation type="submission" date="2016-01" db="EMBL/GenBank/DDBJ databases">
        <authorList>
            <person name="Peeters C."/>
        </authorList>
    </citation>
    <scope>NUCLEOTIDE SEQUENCE [LARGE SCALE GENOMIC DNA]</scope>
    <source>
        <strain evidence="1">LMG 22940</strain>
    </source>
</reference>
<dbReference type="AlphaFoldDB" id="A0A158KA09"/>
<comment type="caution">
    <text evidence="1">The sequence shown here is derived from an EMBL/GenBank/DDBJ whole genome shotgun (WGS) entry which is preliminary data.</text>
</comment>
<name>A0A158KA09_9BURK</name>
<dbReference type="InterPro" id="IPR053140">
    <property type="entry name" value="GDSL_Rv0518-like"/>
</dbReference>
<accession>A0A158KA09</accession>
<dbReference type="Proteomes" id="UP000054770">
    <property type="component" value="Unassembled WGS sequence"/>
</dbReference>
<evidence type="ECO:0000313" key="2">
    <source>
        <dbReference type="Proteomes" id="UP000054770"/>
    </source>
</evidence>
<dbReference type="PANTHER" id="PTHR43784">
    <property type="entry name" value="GDSL-LIKE LIPASE/ACYLHYDROLASE, PUTATIVE (AFU_ORTHOLOGUE AFUA_2G00820)-RELATED"/>
    <property type="match status" value="1"/>
</dbReference>